<accession>A0AAP3E3F0</accession>
<evidence type="ECO:0000313" key="4">
    <source>
        <dbReference type="Proteomes" id="UP001321018"/>
    </source>
</evidence>
<keyword evidence="1" id="KW-0812">Transmembrane</keyword>
<proteinExistence type="predicted"/>
<name>A0AAP3E3F0_9EURY</name>
<dbReference type="Pfam" id="PF12158">
    <property type="entry name" value="DUF3592"/>
    <property type="match status" value="1"/>
</dbReference>
<comment type="caution">
    <text evidence="3">The sequence shown here is derived from an EMBL/GenBank/DDBJ whole genome shotgun (WGS) entry which is preliminary data.</text>
</comment>
<evidence type="ECO:0000259" key="2">
    <source>
        <dbReference type="Pfam" id="PF12158"/>
    </source>
</evidence>
<dbReference type="EMBL" id="JAOPKA010000017">
    <property type="protein sequence ID" value="MCU4743631.1"/>
    <property type="molecule type" value="Genomic_DNA"/>
</dbReference>
<organism evidence="3 4">
    <name type="scientific">Natronoglomus mannanivorans</name>
    <dbReference type="NCBI Taxonomy" id="2979990"/>
    <lineage>
        <taxon>Archaea</taxon>
        <taxon>Methanobacteriati</taxon>
        <taxon>Methanobacteriota</taxon>
        <taxon>Stenosarchaea group</taxon>
        <taxon>Halobacteria</taxon>
        <taxon>Halobacteriales</taxon>
        <taxon>Natrialbaceae</taxon>
        <taxon>Natronoglomus</taxon>
    </lineage>
</organism>
<keyword evidence="1" id="KW-1133">Transmembrane helix</keyword>
<reference evidence="3" key="1">
    <citation type="submission" date="2022-09" db="EMBL/GenBank/DDBJ databases">
        <title>Enrichment on poylsaccharides allowed isolation of novel metabolic and taxonomic groups of Haloarchaea.</title>
        <authorList>
            <person name="Sorokin D.Y."/>
            <person name="Elcheninov A.G."/>
            <person name="Khizhniak T.V."/>
            <person name="Kolganova T.V."/>
            <person name="Kublanov I.V."/>
        </authorList>
    </citation>
    <scope>NUCLEOTIDE SEQUENCE</scope>
    <source>
        <strain evidence="3">AArc-xg1-1</strain>
    </source>
</reference>
<dbReference type="RefSeq" id="WP_338005448.1">
    <property type="nucleotide sequence ID" value="NZ_JAOPKA010000017.1"/>
</dbReference>
<feature type="domain" description="DUF3592" evidence="2">
    <location>
        <begin position="40"/>
        <end position="125"/>
    </location>
</feature>
<sequence>MNDTTKYLLAVVAGLALLWFGYSDYQTQEERLENAVEIDATVLETDIDRRSSSGSGSSYYPVVEFEYTYEGETYTSSNIDAADSRTSESSRSSAQSVVNEYPEGEAVTAYLDPAEPDEAFLETDRSWGPYLFALIGAGLTLAGFVSLTRALIADRQREGV</sequence>
<evidence type="ECO:0000256" key="1">
    <source>
        <dbReference type="SAM" id="Phobius"/>
    </source>
</evidence>
<gene>
    <name evidence="3" type="ORF">OB960_19795</name>
</gene>
<evidence type="ECO:0000313" key="3">
    <source>
        <dbReference type="EMBL" id="MCU4743631.1"/>
    </source>
</evidence>
<keyword evidence="1" id="KW-0472">Membrane</keyword>
<dbReference type="Proteomes" id="UP001321018">
    <property type="component" value="Unassembled WGS sequence"/>
</dbReference>
<feature type="transmembrane region" description="Helical" evidence="1">
    <location>
        <begin position="130"/>
        <end position="152"/>
    </location>
</feature>
<dbReference type="InterPro" id="IPR021994">
    <property type="entry name" value="DUF3592"/>
</dbReference>
<protein>
    <submittedName>
        <fullName evidence="3">DUF3592 domain-containing protein</fullName>
    </submittedName>
</protein>
<dbReference type="AlphaFoldDB" id="A0AAP3E3F0"/>